<dbReference type="RefSeq" id="WP_005028743.1">
    <property type="nucleotide sequence ID" value="NZ_KE150238.1"/>
</dbReference>
<dbReference type="InterPro" id="IPR022645">
    <property type="entry name" value="SecD/SecF_bac"/>
</dbReference>
<evidence type="ECO:0000256" key="8">
    <source>
        <dbReference type="ARBA" id="ARBA00023136"/>
    </source>
</evidence>
<feature type="transmembrane region" description="Helical" evidence="9">
    <location>
        <begin position="382"/>
        <end position="404"/>
    </location>
</feature>
<comment type="caution">
    <text evidence="9">Lacks conserved residue(s) required for the propagation of feature annotation.</text>
</comment>
<dbReference type="NCBIfam" id="TIGR00966">
    <property type="entry name" value="transloc_SecF"/>
    <property type="match status" value="1"/>
</dbReference>
<feature type="transmembrane region" description="Helical" evidence="9">
    <location>
        <begin position="714"/>
        <end position="730"/>
    </location>
</feature>
<keyword evidence="15" id="KW-1185">Reference proteome</keyword>
<dbReference type="FunFam" id="1.20.1640.10:FF:000004">
    <property type="entry name" value="Protein translocase subunit SecD"/>
    <property type="match status" value="1"/>
</dbReference>
<dbReference type="PRINTS" id="PR01755">
    <property type="entry name" value="SECFTRNLCASE"/>
</dbReference>
<evidence type="ECO:0000256" key="4">
    <source>
        <dbReference type="ARBA" id="ARBA00022692"/>
    </source>
</evidence>
<feature type="transmembrane region" description="Helical" evidence="9">
    <location>
        <begin position="453"/>
        <end position="475"/>
    </location>
</feature>
<accession>E5Y937</accession>
<protein>
    <recommendedName>
        <fullName evidence="9 10">Multifunctional fusion protein</fullName>
    </recommendedName>
    <domain>
        <recommendedName>
            <fullName evidence="9">Protein translocase subunit SecD</fullName>
        </recommendedName>
    </domain>
    <domain>
        <recommendedName>
            <fullName evidence="10">Protein-export membrane protein SecF</fullName>
        </recommendedName>
    </domain>
</protein>
<keyword evidence="3 9" id="KW-1003">Cell membrane</keyword>
<comment type="subunit">
    <text evidence="9">Forms a complex with SecF. Part of the essential Sec protein translocation apparatus which comprises SecA, SecYEG and auxiliary proteins SecDF. Other proteins may also be involved.</text>
</comment>
<feature type="domain" description="Protein export membrane protein SecD/SecF C-terminal" evidence="11">
    <location>
        <begin position="717"/>
        <end position="865"/>
    </location>
</feature>
<evidence type="ECO:0000259" key="11">
    <source>
        <dbReference type="Pfam" id="PF02355"/>
    </source>
</evidence>
<feature type="transmembrane region" description="Helical" evidence="9">
    <location>
        <begin position="691"/>
        <end position="708"/>
    </location>
</feature>
<dbReference type="eggNOG" id="COG0342">
    <property type="taxonomic scope" value="Bacteria"/>
</dbReference>
<feature type="transmembrane region" description="Helical" evidence="9">
    <location>
        <begin position="845"/>
        <end position="867"/>
    </location>
</feature>
<dbReference type="Pfam" id="PF21760">
    <property type="entry name" value="SecD_1st"/>
    <property type="match status" value="1"/>
</dbReference>
<comment type="function">
    <text evidence="9">Part of the Sec protein translocase complex. Interacts with the SecYEG preprotein conducting channel. SecDF uses the proton motive force (PMF) to complete protein translocation after the ATP-dependent function of SecA.</text>
</comment>
<dbReference type="InterPro" id="IPR055344">
    <property type="entry name" value="SecD_SecF_C_bact"/>
</dbReference>
<evidence type="ECO:0000313" key="14">
    <source>
        <dbReference type="EMBL" id="EFV43462.1"/>
    </source>
</evidence>
<evidence type="ECO:0000259" key="13">
    <source>
        <dbReference type="Pfam" id="PF22599"/>
    </source>
</evidence>
<dbReference type="GO" id="GO:0015450">
    <property type="term" value="F:protein-transporting ATPase activity"/>
    <property type="evidence" value="ECO:0007669"/>
    <property type="project" value="InterPro"/>
</dbReference>
<feature type="transmembrane region" description="Helical" evidence="9">
    <location>
        <begin position="544"/>
        <end position="561"/>
    </location>
</feature>
<dbReference type="Gene3D" id="3.30.1360.200">
    <property type="match status" value="1"/>
</dbReference>
<dbReference type="SUPFAM" id="SSF82866">
    <property type="entry name" value="Multidrug efflux transporter AcrB transmembrane domain"/>
    <property type="match status" value="2"/>
</dbReference>
<dbReference type="InterPro" id="IPR054384">
    <property type="entry name" value="SecDF_P1_head"/>
</dbReference>
<dbReference type="InterPro" id="IPR048631">
    <property type="entry name" value="SecD_1st"/>
</dbReference>
<evidence type="ECO:0000256" key="10">
    <source>
        <dbReference type="HAMAP-Rule" id="MF_01464"/>
    </source>
</evidence>
<dbReference type="AlphaFoldDB" id="E5Y937"/>
<dbReference type="InterPro" id="IPR005665">
    <property type="entry name" value="SecF_bac"/>
</dbReference>
<dbReference type="Pfam" id="PF02355">
    <property type="entry name" value="SecD_SecF_C"/>
    <property type="match status" value="2"/>
</dbReference>
<dbReference type="NCBIfam" id="TIGR01129">
    <property type="entry name" value="secD"/>
    <property type="match status" value="1"/>
</dbReference>
<keyword evidence="7 9" id="KW-0811">Translocation</keyword>
<dbReference type="PANTHER" id="PTHR30081">
    <property type="entry name" value="PROTEIN-EXPORT MEMBRANE PROTEIN SEC"/>
    <property type="match status" value="1"/>
</dbReference>
<reference evidence="14 15" key="2">
    <citation type="submission" date="2013-04" db="EMBL/GenBank/DDBJ databases">
        <title>The Genome Sequence of Bilophila wadsworthia 3_1_6.</title>
        <authorList>
            <consortium name="The Broad Institute Genomics Platform"/>
            <person name="Earl A."/>
            <person name="Ward D."/>
            <person name="Feldgarden M."/>
            <person name="Gevers D."/>
            <person name="Sibley C."/>
            <person name="Strauss J."/>
            <person name="Allen-Vercoe E."/>
            <person name="Walker B."/>
            <person name="Young S."/>
            <person name="Zeng Q."/>
            <person name="Gargeya S."/>
            <person name="Fitzgerald M."/>
            <person name="Haas B."/>
            <person name="Abouelleil A."/>
            <person name="Allen A.W."/>
            <person name="Alvarado L."/>
            <person name="Arachchi H.M."/>
            <person name="Berlin A.M."/>
            <person name="Chapman S.B."/>
            <person name="Gainer-Dewar J."/>
            <person name="Goldberg J."/>
            <person name="Griggs A."/>
            <person name="Gujja S."/>
            <person name="Hansen M."/>
            <person name="Howarth C."/>
            <person name="Imamovic A."/>
            <person name="Ireland A."/>
            <person name="Larimer J."/>
            <person name="McCowan C."/>
            <person name="Murphy C."/>
            <person name="Pearson M."/>
            <person name="Poon T.W."/>
            <person name="Priest M."/>
            <person name="Roberts A."/>
            <person name="Saif S."/>
            <person name="Shea T."/>
            <person name="Sisk P."/>
            <person name="Sykes S."/>
            <person name="Wortman J."/>
            <person name="Nusbaum C."/>
            <person name="Birren B."/>
        </authorList>
    </citation>
    <scope>NUCLEOTIDE SEQUENCE [LARGE SCALE GENOMIC DNA]</scope>
    <source>
        <strain evidence="14 15">3_1_6</strain>
    </source>
</reference>
<evidence type="ECO:0000256" key="7">
    <source>
        <dbReference type="ARBA" id="ARBA00023010"/>
    </source>
</evidence>
<name>E5Y937_BILW3</name>
<comment type="similarity">
    <text evidence="10">Belongs to the SecD/SecF family. SecF subfamily.</text>
</comment>
<dbReference type="OrthoDB" id="9805019at2"/>
<dbReference type="HAMAP" id="MF_01463_B">
    <property type="entry name" value="SecD_B"/>
    <property type="match status" value="1"/>
</dbReference>
<evidence type="ECO:0000256" key="1">
    <source>
        <dbReference type="ARBA" id="ARBA00004651"/>
    </source>
</evidence>
<dbReference type="InterPro" id="IPR048634">
    <property type="entry name" value="SecD_SecF_C"/>
</dbReference>
<evidence type="ECO:0000313" key="15">
    <source>
        <dbReference type="Proteomes" id="UP000006034"/>
    </source>
</evidence>
<dbReference type="EMBL" id="ADCP02000001">
    <property type="protein sequence ID" value="EFV43462.1"/>
    <property type="molecule type" value="Genomic_DNA"/>
</dbReference>
<evidence type="ECO:0000256" key="9">
    <source>
        <dbReference type="HAMAP-Rule" id="MF_01463"/>
    </source>
</evidence>
<keyword evidence="8 9" id="KW-0472">Membrane</keyword>
<dbReference type="InterPro" id="IPR022813">
    <property type="entry name" value="SecD/SecF_arch_bac"/>
</dbReference>
<comment type="similarity">
    <text evidence="9">Belongs to the SecD/SecF family. SecD subfamily.</text>
</comment>
<feature type="transmembrane region" description="Helical" evidence="9">
    <location>
        <begin position="353"/>
        <end position="375"/>
    </location>
</feature>
<dbReference type="HAMAP" id="MF_01464_B">
    <property type="entry name" value="SecF_B"/>
    <property type="match status" value="1"/>
</dbReference>
<dbReference type="Gene3D" id="1.20.1640.10">
    <property type="entry name" value="Multidrug efflux transporter AcrB transmembrane domain"/>
    <property type="match status" value="2"/>
</dbReference>
<dbReference type="GeneID" id="78084900"/>
<feature type="domain" description="Protein export membrane protein SecD/SecF C-terminal" evidence="11">
    <location>
        <begin position="339"/>
        <end position="501"/>
    </location>
</feature>
<gene>
    <name evidence="10" type="primary">secF</name>
    <name evidence="9" type="synonym">secD</name>
    <name evidence="14" type="ORF">HMPREF0179_02705</name>
</gene>
<evidence type="ECO:0000256" key="6">
    <source>
        <dbReference type="ARBA" id="ARBA00022989"/>
    </source>
</evidence>
<feature type="transmembrane region" description="Helical" evidence="9">
    <location>
        <begin position="762"/>
        <end position="783"/>
    </location>
</feature>
<evidence type="ECO:0000256" key="5">
    <source>
        <dbReference type="ARBA" id="ARBA00022927"/>
    </source>
</evidence>
<keyword evidence="5 9" id="KW-0653">Protein transport</keyword>
<comment type="caution">
    <text evidence="14">The sequence shown here is derived from an EMBL/GenBank/DDBJ whole genome shotgun (WGS) entry which is preliminary data.</text>
</comment>
<dbReference type="STRING" id="563192.HMPREF0179_02705"/>
<dbReference type="HOGENOM" id="CLU_007894_3_0_7"/>
<evidence type="ECO:0000259" key="12">
    <source>
        <dbReference type="Pfam" id="PF21760"/>
    </source>
</evidence>
<dbReference type="Gene3D" id="3.30.70.3400">
    <property type="match status" value="2"/>
</dbReference>
<keyword evidence="6 9" id="KW-1133">Transmembrane helix</keyword>
<feature type="transmembrane region" description="Helical" evidence="9">
    <location>
        <begin position="410"/>
        <end position="432"/>
    </location>
</feature>
<dbReference type="NCBIfam" id="TIGR00916">
    <property type="entry name" value="2A0604s01"/>
    <property type="match status" value="1"/>
</dbReference>
<proteinExistence type="inferred from homology"/>
<dbReference type="InterPro" id="IPR022646">
    <property type="entry name" value="SecD/SecF_CS"/>
</dbReference>
<sequence>MKLSFRYAIAAIVMAGALFLLSPTLMPEDVNLPGASRISLGLDLKGGVQLTLGVDTEKAVQSALINSGQVLRQKAREAGITVLGPRQMPGGVQELIIARANQVDAFLALAKKDAPQVVPGTPRTGADGAVHLPYSFTPAFVKQTQDLAVDQVLRTISSRIDQFGVAEPDIRKQQGDRILIQLPGLTNVNRAVQLVEKSADLSFHLVRDDISQGYLPPGVAFYPMTGKHGEATNAKLALDSTPLLSGKEVADARPGFDNKNTSMVSLSFTPRGAALFEMATGEHVGKRLAIVLDGTIHSAPVIQEKIAGGTASISGQFTPEEAQDLAISLRSGSLAAPVHVLEQRTVGPALGEASITSGILAALIGTLAVMIIMPLRYGWSGMLANGMLLCTLSLLMGGMAALGATLTLPGIAGVVLTIGMAVDANVLIFERIREELALGLTPPKAIKAGFERANLSIVDSNLTTIIVAAILYQFGTGPVRGFAVTLTLGIIASMFSAIFLCRIAFDAWMKHTNGTRLSMHGPMELRALSGYLSHFPFLKRVKHVGVLTLLLVMVAVSVGTWRGGLQYGVDFSGGVAAQVRFEHPVSDKQLIGALDPMHLEGLMTQQYGDNNSVWLLRFGLPDMPAQQLGEALLSHLQTVDDGGAVSLDRLETVGPKVGDDLRSSALEAIYYALLLITVYISGRFEQRWGTAALLAGALTATMIALQWMGVPTEGRILAALLLTLFLCWRFRLSFAAGAMASLIFDVTTTTSLLVILGQEIDLNIVAALLTIIGYSLNDTIVIYDRIRETLRRENPDSPRPLPEIIQEALGDTMSRTLLTAGTTLVAALALFLLGGPVIYGFALTMLIGVFMGTISSLFVAAPMLPLFGDTLSFKTAVTLGVFERPGEHGVV</sequence>
<keyword evidence="4 9" id="KW-0812">Transmembrane</keyword>
<dbReference type="GO" id="GO:0043952">
    <property type="term" value="P:protein transport by the Sec complex"/>
    <property type="evidence" value="ECO:0007669"/>
    <property type="project" value="UniProtKB-UniRule"/>
</dbReference>
<dbReference type="GO" id="GO:0065002">
    <property type="term" value="P:intracellular protein transmembrane transport"/>
    <property type="evidence" value="ECO:0007669"/>
    <property type="project" value="UniProtKB-UniRule"/>
</dbReference>
<dbReference type="PANTHER" id="PTHR30081:SF1">
    <property type="entry name" value="PROTEIN TRANSLOCASE SUBUNIT SECD"/>
    <property type="match status" value="1"/>
</dbReference>
<feature type="domain" description="SecDF P1 head subdomain" evidence="13">
    <location>
        <begin position="232"/>
        <end position="336"/>
    </location>
</feature>
<feature type="transmembrane region" description="Helical" evidence="9">
    <location>
        <begin position="817"/>
        <end position="839"/>
    </location>
</feature>
<dbReference type="Pfam" id="PF22599">
    <property type="entry name" value="SecDF_P1_head"/>
    <property type="match status" value="1"/>
</dbReference>
<feature type="transmembrane region" description="Helical" evidence="9">
    <location>
        <begin position="668"/>
        <end position="684"/>
    </location>
</feature>
<evidence type="ECO:0000256" key="2">
    <source>
        <dbReference type="ARBA" id="ARBA00022448"/>
    </source>
</evidence>
<dbReference type="Proteomes" id="UP000006034">
    <property type="component" value="Unassembled WGS sequence"/>
</dbReference>
<comment type="subunit">
    <text evidence="10">Forms a complex with SecD. Part of the essential Sec protein translocation apparatus which comprises SecA, SecYEG and auxiliary proteins SecDF. Other proteins may also be involved.</text>
</comment>
<organism evidence="14 15">
    <name type="scientific">Bilophila wadsworthia (strain 3_1_6)</name>
    <dbReference type="NCBI Taxonomy" id="563192"/>
    <lineage>
        <taxon>Bacteria</taxon>
        <taxon>Pseudomonadati</taxon>
        <taxon>Thermodesulfobacteriota</taxon>
        <taxon>Desulfovibrionia</taxon>
        <taxon>Desulfovibrionales</taxon>
        <taxon>Desulfovibrionaceae</taxon>
        <taxon>Bilophila</taxon>
    </lineage>
</organism>
<keyword evidence="2 9" id="KW-0813">Transport</keyword>
<dbReference type="Pfam" id="PF07549">
    <property type="entry name" value="Sec_GG"/>
    <property type="match status" value="2"/>
</dbReference>
<dbReference type="InterPro" id="IPR005791">
    <property type="entry name" value="SecD"/>
</dbReference>
<evidence type="ECO:0000256" key="3">
    <source>
        <dbReference type="ARBA" id="ARBA00022475"/>
    </source>
</evidence>
<feature type="transmembrane region" description="Helical" evidence="9">
    <location>
        <begin position="481"/>
        <end position="505"/>
    </location>
</feature>
<dbReference type="eggNOG" id="COG0341">
    <property type="taxonomic scope" value="Bacteria"/>
</dbReference>
<comment type="subcellular location">
    <subcellularLocation>
        <location evidence="1 9">Cell membrane</location>
        <topology evidence="1 9">Multi-pass membrane protein</topology>
    </subcellularLocation>
</comment>
<feature type="domain" description="Protein translocase subunit SecDF P1" evidence="12">
    <location>
        <begin position="149"/>
        <end position="207"/>
    </location>
</feature>
<dbReference type="GO" id="GO:0005886">
    <property type="term" value="C:plasma membrane"/>
    <property type="evidence" value="ECO:0007669"/>
    <property type="project" value="UniProtKB-SubCell"/>
</dbReference>
<reference evidence="14 15" key="1">
    <citation type="submission" date="2010-10" db="EMBL/GenBank/DDBJ databases">
        <authorList>
            <consortium name="The Broad Institute Genome Sequencing Platform"/>
            <person name="Ward D."/>
            <person name="Earl A."/>
            <person name="Feldgarden M."/>
            <person name="Young S.K."/>
            <person name="Gargeya S."/>
            <person name="Zeng Q."/>
            <person name="Alvarado L."/>
            <person name="Berlin A."/>
            <person name="Bochicchio J."/>
            <person name="Chapman S.B."/>
            <person name="Chen Z."/>
            <person name="Freedman E."/>
            <person name="Gellesch M."/>
            <person name="Goldberg J."/>
            <person name="Griggs A."/>
            <person name="Gujja S."/>
            <person name="Heilman E."/>
            <person name="Heiman D."/>
            <person name="Howarth C."/>
            <person name="Mehta T."/>
            <person name="Neiman D."/>
            <person name="Pearson M."/>
            <person name="Roberts A."/>
            <person name="Saif S."/>
            <person name="Shea T."/>
            <person name="Shenoy N."/>
            <person name="Sisk P."/>
            <person name="Stolte C."/>
            <person name="Sykes S."/>
            <person name="White J."/>
            <person name="Yandava C."/>
            <person name="Allen-Vercoe E."/>
            <person name="Sibley C."/>
            <person name="Ambrose C.E."/>
            <person name="Strauss J."/>
            <person name="Daigneault M."/>
            <person name="Haas B."/>
            <person name="Nusbaum C."/>
            <person name="Birren B."/>
        </authorList>
    </citation>
    <scope>NUCLEOTIDE SEQUENCE [LARGE SCALE GENOMIC DNA]</scope>
    <source>
        <strain evidence="14 15">3_1_6</strain>
    </source>
</reference>
<dbReference type="GO" id="GO:0006605">
    <property type="term" value="P:protein targeting"/>
    <property type="evidence" value="ECO:0007669"/>
    <property type="project" value="UniProtKB-UniRule"/>
</dbReference>